<dbReference type="PaxDb" id="665571-STHERM_c16730"/>
<dbReference type="SUPFAM" id="SSF50249">
    <property type="entry name" value="Nucleic acid-binding proteins"/>
    <property type="match status" value="1"/>
</dbReference>
<keyword evidence="4" id="KW-0694">RNA-binding</keyword>
<evidence type="ECO:0000259" key="6">
    <source>
        <dbReference type="PROSITE" id="PS50832"/>
    </source>
</evidence>
<comment type="similarity">
    <text evidence="1 4">Belongs to the IF-1 family.</text>
</comment>
<dbReference type="InterPro" id="IPR006196">
    <property type="entry name" value="RNA-binding_domain_S1_IF1"/>
</dbReference>
<dbReference type="GO" id="GO:0005829">
    <property type="term" value="C:cytosol"/>
    <property type="evidence" value="ECO:0007669"/>
    <property type="project" value="TreeGrafter"/>
</dbReference>
<keyword evidence="4" id="KW-0963">Cytoplasm</keyword>
<keyword evidence="2 4" id="KW-0396">Initiation factor</keyword>
<evidence type="ECO:0000256" key="2">
    <source>
        <dbReference type="ARBA" id="ARBA00022540"/>
    </source>
</evidence>
<feature type="domain" description="S1-like" evidence="6">
    <location>
        <begin position="25"/>
        <end position="100"/>
    </location>
</feature>
<dbReference type="PANTHER" id="PTHR33370">
    <property type="entry name" value="TRANSLATION INITIATION FACTOR IF-1, CHLOROPLASTIC"/>
    <property type="match status" value="1"/>
</dbReference>
<dbReference type="HAMAP" id="MF_00075">
    <property type="entry name" value="IF_1"/>
    <property type="match status" value="1"/>
</dbReference>
<dbReference type="InterPro" id="IPR012340">
    <property type="entry name" value="NA-bd_OB-fold"/>
</dbReference>
<sequence length="100" mass="11144">MSSGARELTALSACYIVGLITIPSRGGSVTKEDAIEVEGIVREALPNTMFRVELENGHLILAHLSGKMRKYFIRIVPGDRVKVALSPYDLTRGRIIYRER</sequence>
<evidence type="ECO:0000313" key="8">
    <source>
        <dbReference type="Proteomes" id="UP000001296"/>
    </source>
</evidence>
<dbReference type="Pfam" id="PF01176">
    <property type="entry name" value="eIF-1a"/>
    <property type="match status" value="1"/>
</dbReference>
<evidence type="ECO:0000256" key="5">
    <source>
        <dbReference type="NCBIfam" id="TIGR00008"/>
    </source>
</evidence>
<dbReference type="GO" id="GO:0043022">
    <property type="term" value="F:ribosome binding"/>
    <property type="evidence" value="ECO:0007669"/>
    <property type="project" value="UniProtKB-UniRule"/>
</dbReference>
<dbReference type="EMBL" id="CP001698">
    <property type="protein sequence ID" value="ADN02611.1"/>
    <property type="molecule type" value="Genomic_DNA"/>
</dbReference>
<evidence type="ECO:0000256" key="4">
    <source>
        <dbReference type="HAMAP-Rule" id="MF_00075"/>
    </source>
</evidence>
<dbReference type="HOGENOM" id="CLU_151267_1_0_12"/>
<keyword evidence="3 4" id="KW-0648">Protein biosynthesis</keyword>
<dbReference type="Gene3D" id="2.40.50.140">
    <property type="entry name" value="Nucleic acid-binding proteins"/>
    <property type="match status" value="1"/>
</dbReference>
<dbReference type="KEGG" id="sta:STHERM_c16730"/>
<proteinExistence type="inferred from homology"/>
<dbReference type="InterPro" id="IPR004368">
    <property type="entry name" value="TIF_IF1"/>
</dbReference>
<reference evidence="7 8" key="2">
    <citation type="journal article" date="2010" name="J. Bacteriol.">
        <title>Genome sequence of the polysaccharide-degrading, thermophilic anaerobe Spirochaeta thermophila DSM 6192.</title>
        <authorList>
            <person name="Angelov A."/>
            <person name="Liebl S."/>
            <person name="Ballschmiter M."/>
            <person name="Bomeke M."/>
            <person name="Lehmann R."/>
            <person name="Liesegang H."/>
            <person name="Daniel R."/>
            <person name="Liebl W."/>
        </authorList>
    </citation>
    <scope>NUCLEOTIDE SEQUENCE [LARGE SCALE GENOMIC DNA]</scope>
    <source>
        <strain evidence="8">ATCC 49972 / DSM 6192 / RI 19.B1</strain>
    </source>
</reference>
<dbReference type="eggNOG" id="COG0361">
    <property type="taxonomic scope" value="Bacteria"/>
</dbReference>
<keyword evidence="4" id="KW-0699">rRNA-binding</keyword>
<comment type="subunit">
    <text evidence="4">Component of the 30S ribosomal translation pre-initiation complex which assembles on the 30S ribosome in the order IF-2 and IF-3, IF-1 and N-formylmethionyl-tRNA(fMet); mRNA recruitment can occur at any time during PIC assembly.</text>
</comment>
<evidence type="ECO:0000313" key="7">
    <source>
        <dbReference type="EMBL" id="ADN02611.1"/>
    </source>
</evidence>
<dbReference type="AlphaFoldDB" id="E0RNM0"/>
<dbReference type="GO" id="GO:0003743">
    <property type="term" value="F:translation initiation factor activity"/>
    <property type="evidence" value="ECO:0007669"/>
    <property type="project" value="UniProtKB-UniRule"/>
</dbReference>
<reference key="1">
    <citation type="submission" date="2009-08" db="EMBL/GenBank/DDBJ databases">
        <title>The genome sequence of Spirochaeta thermophila DSM6192.</title>
        <authorList>
            <person name="Angelov A."/>
            <person name="Mientus M."/>
            <person name="Wittenberg S."/>
            <person name="Lehmann R."/>
            <person name="Liesegang H."/>
            <person name="Daniel R."/>
            <person name="Liebl W."/>
        </authorList>
    </citation>
    <scope>NUCLEOTIDE SEQUENCE</scope>
    <source>
        <strain>DSM 6192</strain>
    </source>
</reference>
<accession>E0RNM0</accession>
<dbReference type="NCBIfam" id="TIGR00008">
    <property type="entry name" value="infA"/>
    <property type="match status" value="1"/>
</dbReference>
<dbReference type="FunFam" id="2.40.50.140:FF:000002">
    <property type="entry name" value="Translation initiation factor IF-1"/>
    <property type="match status" value="1"/>
</dbReference>
<gene>
    <name evidence="4 7" type="primary">infA</name>
    <name evidence="7" type="ordered locus">STHERM_c16730</name>
</gene>
<evidence type="ECO:0000256" key="1">
    <source>
        <dbReference type="ARBA" id="ARBA00010939"/>
    </source>
</evidence>
<name>E0RNM0_WINT6</name>
<dbReference type="Proteomes" id="UP000001296">
    <property type="component" value="Chromosome"/>
</dbReference>
<protein>
    <recommendedName>
        <fullName evidence="4 5">Translation initiation factor IF-1</fullName>
    </recommendedName>
</protein>
<dbReference type="PROSITE" id="PS50832">
    <property type="entry name" value="S1_IF1_TYPE"/>
    <property type="match status" value="1"/>
</dbReference>
<comment type="function">
    <text evidence="4">One of the essential components for the initiation of protein synthesis. Stabilizes the binding of IF-2 and IF-3 on the 30S subunit to which N-formylmethionyl-tRNA(fMet) subsequently binds. Helps modulate mRNA selection, yielding the 30S pre-initiation complex (PIC). Upon addition of the 50S ribosomal subunit IF-1, IF-2 and IF-3 are released leaving the mature 70S translation initiation complex.</text>
</comment>
<dbReference type="SMART" id="SM00316">
    <property type="entry name" value="S1"/>
    <property type="match status" value="1"/>
</dbReference>
<dbReference type="InterPro" id="IPR003029">
    <property type="entry name" value="S1_domain"/>
</dbReference>
<dbReference type="CDD" id="cd04451">
    <property type="entry name" value="S1_IF1"/>
    <property type="match status" value="1"/>
</dbReference>
<organism evidence="7 8">
    <name type="scientific">Winmispira thermophila (strain ATCC 49972 / DSM 6192 / RI 19.B1)</name>
    <name type="common">Spirochaeta thermophila</name>
    <dbReference type="NCBI Taxonomy" id="665571"/>
    <lineage>
        <taxon>Bacteria</taxon>
        <taxon>Pseudomonadati</taxon>
        <taxon>Spirochaetota</taxon>
        <taxon>Spirochaetia</taxon>
        <taxon>Winmispirales</taxon>
        <taxon>Winmispiraceae</taxon>
        <taxon>Winmispira</taxon>
    </lineage>
</organism>
<comment type="subcellular location">
    <subcellularLocation>
        <location evidence="4">Cytoplasm</location>
    </subcellularLocation>
</comment>
<dbReference type="GO" id="GO:0019843">
    <property type="term" value="F:rRNA binding"/>
    <property type="evidence" value="ECO:0007669"/>
    <property type="project" value="UniProtKB-UniRule"/>
</dbReference>
<dbReference type="PANTHER" id="PTHR33370:SF1">
    <property type="entry name" value="TRANSLATION INITIATION FACTOR IF-1, CHLOROPLASTIC"/>
    <property type="match status" value="1"/>
</dbReference>
<evidence type="ECO:0000256" key="3">
    <source>
        <dbReference type="ARBA" id="ARBA00022917"/>
    </source>
</evidence>